<proteinExistence type="inferred from homology"/>
<keyword evidence="3 5" id="KW-0808">Transferase</keyword>
<keyword evidence="5" id="KW-0698">rRNA processing</keyword>
<dbReference type="RefSeq" id="WP_216470101.1">
    <property type="nucleotide sequence ID" value="NZ_JAHLQI010000003.1"/>
</dbReference>
<dbReference type="CDD" id="cd18081">
    <property type="entry name" value="RlmH-like"/>
    <property type="match status" value="1"/>
</dbReference>
<feature type="binding site" evidence="5">
    <location>
        <begin position="128"/>
        <end position="133"/>
    </location>
    <ligand>
        <name>S-adenosyl-L-methionine</name>
        <dbReference type="ChEBI" id="CHEBI:59789"/>
    </ligand>
</feature>
<evidence type="ECO:0000256" key="3">
    <source>
        <dbReference type="ARBA" id="ARBA00022679"/>
    </source>
</evidence>
<dbReference type="Proteomes" id="UP000783588">
    <property type="component" value="Unassembled WGS sequence"/>
</dbReference>
<dbReference type="GO" id="GO:0032259">
    <property type="term" value="P:methylation"/>
    <property type="evidence" value="ECO:0007669"/>
    <property type="project" value="UniProtKB-KW"/>
</dbReference>
<organism evidence="6 7">
    <name type="scientific">Butyricicoccus intestinisimiae</name>
    <dbReference type="NCBI Taxonomy" id="2841509"/>
    <lineage>
        <taxon>Bacteria</taxon>
        <taxon>Bacillati</taxon>
        <taxon>Bacillota</taxon>
        <taxon>Clostridia</taxon>
        <taxon>Eubacteriales</taxon>
        <taxon>Butyricicoccaceae</taxon>
        <taxon>Butyricicoccus</taxon>
    </lineage>
</organism>
<evidence type="ECO:0000313" key="7">
    <source>
        <dbReference type="Proteomes" id="UP000783588"/>
    </source>
</evidence>
<reference evidence="6 7" key="1">
    <citation type="submission" date="2021-06" db="EMBL/GenBank/DDBJ databases">
        <authorList>
            <person name="Sun Q."/>
            <person name="Li D."/>
        </authorList>
    </citation>
    <scope>NUCLEOTIDE SEQUENCE [LARGE SCALE GENOMIC DNA]</scope>
    <source>
        <strain evidence="6 7">MSJd-7</strain>
    </source>
</reference>
<keyword evidence="1 5" id="KW-0963">Cytoplasm</keyword>
<comment type="caution">
    <text evidence="5">Lacks conserved residue(s) required for the propagation of feature annotation.</text>
</comment>
<comment type="similarity">
    <text evidence="5">Belongs to the RNA methyltransferase RlmH family.</text>
</comment>
<evidence type="ECO:0000256" key="2">
    <source>
        <dbReference type="ARBA" id="ARBA00022603"/>
    </source>
</evidence>
<keyword evidence="2 5" id="KW-0489">Methyltransferase</keyword>
<dbReference type="GO" id="GO:0008168">
    <property type="term" value="F:methyltransferase activity"/>
    <property type="evidence" value="ECO:0007669"/>
    <property type="project" value="UniProtKB-KW"/>
</dbReference>
<dbReference type="PANTHER" id="PTHR33603">
    <property type="entry name" value="METHYLTRANSFERASE"/>
    <property type="match status" value="1"/>
</dbReference>
<dbReference type="PANTHER" id="PTHR33603:SF1">
    <property type="entry name" value="RIBOSOMAL RNA LARGE SUBUNIT METHYLTRANSFERASE H"/>
    <property type="match status" value="1"/>
</dbReference>
<gene>
    <name evidence="5 6" type="primary">rlmH</name>
    <name evidence="6" type="ORF">KQI75_07410</name>
</gene>
<dbReference type="PIRSF" id="PIRSF004505">
    <property type="entry name" value="MT_bac"/>
    <property type="match status" value="1"/>
</dbReference>
<dbReference type="InterPro" id="IPR003742">
    <property type="entry name" value="RlmH-like"/>
</dbReference>
<keyword evidence="7" id="KW-1185">Reference proteome</keyword>
<comment type="caution">
    <text evidence="6">The sequence shown here is derived from an EMBL/GenBank/DDBJ whole genome shotgun (WGS) entry which is preliminary data.</text>
</comment>
<name>A0ABS6ESI1_9FIRM</name>
<comment type="function">
    <text evidence="5">Specifically methylates the pseudouridine at position 1915 (m3Psi1915) in 23S rRNA.</text>
</comment>
<dbReference type="EMBL" id="JAHLQI010000003">
    <property type="protein sequence ID" value="MBU5490445.1"/>
    <property type="molecule type" value="Genomic_DNA"/>
</dbReference>
<keyword evidence="4 5" id="KW-0949">S-adenosyl-L-methionine</keyword>
<sequence>MLHVRLICVGKLKEKFYREACAEYEKRLKGYCKLEIIELTEQRLPDSPSQAQIDAALAKEAEAIRAKIPAGSAVVAMCIEGGTLSSEQFADKLSKWMGSGVSHISVLIGGSCGLDESLKKSAQLRLSMSPMTFPHHLARVMVLEQLYRALNIASGGKYHK</sequence>
<evidence type="ECO:0000256" key="1">
    <source>
        <dbReference type="ARBA" id="ARBA00022490"/>
    </source>
</evidence>
<evidence type="ECO:0000256" key="5">
    <source>
        <dbReference type="HAMAP-Rule" id="MF_00658"/>
    </source>
</evidence>
<comment type="subunit">
    <text evidence="5">Homodimer.</text>
</comment>
<dbReference type="Pfam" id="PF02590">
    <property type="entry name" value="SPOUT_MTase"/>
    <property type="match status" value="1"/>
</dbReference>
<feature type="binding site" evidence="5">
    <location>
        <position position="109"/>
    </location>
    <ligand>
        <name>S-adenosyl-L-methionine</name>
        <dbReference type="ChEBI" id="CHEBI:59789"/>
    </ligand>
</feature>
<protein>
    <recommendedName>
        <fullName evidence="5">Ribosomal RNA large subunit methyltransferase H</fullName>
        <ecNumber evidence="5">2.1.1.177</ecNumber>
    </recommendedName>
    <alternativeName>
        <fullName evidence="5">23S rRNA (pseudouridine1915-N3)-methyltransferase</fullName>
    </alternativeName>
    <alternativeName>
        <fullName evidence="5">23S rRNA m3Psi1915 methyltransferase</fullName>
    </alternativeName>
    <alternativeName>
        <fullName evidence="5">rRNA (pseudouridine-N3-)-methyltransferase RlmH</fullName>
    </alternativeName>
</protein>
<evidence type="ECO:0000313" key="6">
    <source>
        <dbReference type="EMBL" id="MBU5490445.1"/>
    </source>
</evidence>
<comment type="subcellular location">
    <subcellularLocation>
        <location evidence="5">Cytoplasm</location>
    </subcellularLocation>
</comment>
<evidence type="ECO:0000256" key="4">
    <source>
        <dbReference type="ARBA" id="ARBA00022691"/>
    </source>
</evidence>
<accession>A0ABS6ESI1</accession>
<dbReference type="NCBIfam" id="NF000985">
    <property type="entry name" value="PRK00103.1-3"/>
    <property type="match status" value="1"/>
</dbReference>
<comment type="catalytic activity">
    <reaction evidence="5">
        <text>pseudouridine(1915) in 23S rRNA + S-adenosyl-L-methionine = N(3)-methylpseudouridine(1915) in 23S rRNA + S-adenosyl-L-homocysteine + H(+)</text>
        <dbReference type="Rhea" id="RHEA:42752"/>
        <dbReference type="Rhea" id="RHEA-COMP:10221"/>
        <dbReference type="Rhea" id="RHEA-COMP:10222"/>
        <dbReference type="ChEBI" id="CHEBI:15378"/>
        <dbReference type="ChEBI" id="CHEBI:57856"/>
        <dbReference type="ChEBI" id="CHEBI:59789"/>
        <dbReference type="ChEBI" id="CHEBI:65314"/>
        <dbReference type="ChEBI" id="CHEBI:74486"/>
        <dbReference type="EC" id="2.1.1.177"/>
    </reaction>
</comment>
<dbReference type="EC" id="2.1.1.177" evidence="5"/>
<dbReference type="HAMAP" id="MF_00658">
    <property type="entry name" value="23SrRNA_methyltr_H"/>
    <property type="match status" value="1"/>
</dbReference>